<dbReference type="Ensembl" id="ENSCATT00000004559.1">
    <property type="protein sequence ID" value="ENSCATP00000000853.1"/>
    <property type="gene ID" value="ENSCATG00000004056.1"/>
</dbReference>
<dbReference type="InterPro" id="IPR050969">
    <property type="entry name" value="Dev_Signal_Modulators"/>
</dbReference>
<feature type="region of interest" description="Disordered" evidence="7">
    <location>
        <begin position="28"/>
        <end position="70"/>
    </location>
</feature>
<dbReference type="CDD" id="cd00054">
    <property type="entry name" value="EGF_CA"/>
    <property type="match status" value="1"/>
</dbReference>
<keyword evidence="2 6" id="KW-0245">EGF-like domain</keyword>
<keyword evidence="4 6" id="KW-1015">Disulfide bond</keyword>
<evidence type="ECO:0000313" key="10">
    <source>
        <dbReference type="Ensembl" id="ENSCATP00000000853.1"/>
    </source>
</evidence>
<dbReference type="GeneTree" id="ENSGT00940000162302"/>
<dbReference type="InterPro" id="IPR000742">
    <property type="entry name" value="EGF"/>
</dbReference>
<dbReference type="Gene3D" id="2.10.25.10">
    <property type="entry name" value="Laminin"/>
    <property type="match status" value="1"/>
</dbReference>
<dbReference type="PROSITE" id="PS00022">
    <property type="entry name" value="EGF_1"/>
    <property type="match status" value="1"/>
</dbReference>
<feature type="compositionally biased region" description="Polar residues" evidence="7">
    <location>
        <begin position="41"/>
        <end position="65"/>
    </location>
</feature>
<protein>
    <recommendedName>
        <fullName evidence="9">EGF-like domain-containing protein</fullName>
    </recommendedName>
</protein>
<evidence type="ECO:0000256" key="7">
    <source>
        <dbReference type="SAM" id="MobiDB-lite"/>
    </source>
</evidence>
<dbReference type="RefSeq" id="XP_011946370.1">
    <property type="nucleotide sequence ID" value="XM_012090980.1"/>
</dbReference>
<name>A0A2K5KJH8_CERAT</name>
<feature type="disulfide bond" evidence="6">
    <location>
        <begin position="105"/>
        <end position="114"/>
    </location>
</feature>
<reference evidence="10" key="2">
    <citation type="submission" date="2025-09" db="UniProtKB">
        <authorList>
            <consortium name="Ensembl"/>
        </authorList>
    </citation>
    <scope>IDENTIFICATION</scope>
</reference>
<keyword evidence="5" id="KW-0325">Glycoprotein</keyword>
<dbReference type="AlphaFoldDB" id="A0A2K5KJH8"/>
<comment type="caution">
    <text evidence="6">Lacks conserved residue(s) required for the propagation of feature annotation.</text>
</comment>
<sequence>MTWRHHVRFLFTVSLALQIINLGNSYQREKHNGRREEVTKVATQKHQQSPLNWTSSHSGEVTGSAQGWGPEEPLPYSRAFGESASARPRCCRNGGTCVLGSFCVCPAHFTGRYCEHDQRRSECGALEHGAWTLRGCHLCRCVFGTLHCLPLQTPGSCDPKDFLASHAPGRGAGGAPSLLLLLPCALLHRLLRPDAPAHPGSLVPSVLQRERRPLRKAGTWASPFIFTVVNNRCV</sequence>
<dbReference type="GO" id="GO:0009952">
    <property type="term" value="P:anterior/posterior pattern specification"/>
    <property type="evidence" value="ECO:0007669"/>
    <property type="project" value="TreeGrafter"/>
</dbReference>
<evidence type="ECO:0000256" key="4">
    <source>
        <dbReference type="ARBA" id="ARBA00023157"/>
    </source>
</evidence>
<dbReference type="Pfam" id="PF09443">
    <property type="entry name" value="CFC"/>
    <property type="match status" value="1"/>
</dbReference>
<organism evidence="10 11">
    <name type="scientific">Cercocebus atys</name>
    <name type="common">Sooty mangabey</name>
    <name type="synonym">Cercocebus torquatus atys</name>
    <dbReference type="NCBI Taxonomy" id="9531"/>
    <lineage>
        <taxon>Eukaryota</taxon>
        <taxon>Metazoa</taxon>
        <taxon>Chordata</taxon>
        <taxon>Craniata</taxon>
        <taxon>Vertebrata</taxon>
        <taxon>Euteleostomi</taxon>
        <taxon>Mammalia</taxon>
        <taxon>Eutheria</taxon>
        <taxon>Euarchontoglires</taxon>
        <taxon>Primates</taxon>
        <taxon>Haplorrhini</taxon>
        <taxon>Catarrhini</taxon>
        <taxon>Cercopithecidae</taxon>
        <taxon>Cercopithecinae</taxon>
        <taxon>Cercocebus</taxon>
    </lineage>
</organism>
<dbReference type="GO" id="GO:0007368">
    <property type="term" value="P:determination of left/right symmetry"/>
    <property type="evidence" value="ECO:0007669"/>
    <property type="project" value="TreeGrafter"/>
</dbReference>
<dbReference type="Proteomes" id="UP000233060">
    <property type="component" value="Unassembled WGS sequence"/>
</dbReference>
<dbReference type="GO" id="GO:0009986">
    <property type="term" value="C:cell surface"/>
    <property type="evidence" value="ECO:0007669"/>
    <property type="project" value="TreeGrafter"/>
</dbReference>
<dbReference type="FunFam" id="2.10.25.10:FF:000421">
    <property type="entry name" value="Teratocarcinoma-derived growth factor"/>
    <property type="match status" value="1"/>
</dbReference>
<keyword evidence="11" id="KW-1185">Reference proteome</keyword>
<dbReference type="GO" id="GO:0007507">
    <property type="term" value="P:heart development"/>
    <property type="evidence" value="ECO:0007669"/>
    <property type="project" value="TreeGrafter"/>
</dbReference>
<evidence type="ECO:0000256" key="8">
    <source>
        <dbReference type="SAM" id="SignalP"/>
    </source>
</evidence>
<proteinExistence type="inferred from homology"/>
<dbReference type="PROSITE" id="PS50026">
    <property type="entry name" value="EGF_3"/>
    <property type="match status" value="1"/>
</dbReference>
<dbReference type="Bgee" id="ENSCATG00000004056">
    <property type="expression patterns" value="Expressed in pituitary gland and 1 other cell type or tissue"/>
</dbReference>
<keyword evidence="3 8" id="KW-0732">Signal</keyword>
<feature type="compositionally biased region" description="Basic and acidic residues" evidence="7">
    <location>
        <begin position="28"/>
        <end position="39"/>
    </location>
</feature>
<dbReference type="RefSeq" id="XP_011946368.1">
    <property type="nucleotide sequence ID" value="XM_012090978.1"/>
</dbReference>
<dbReference type="PANTHER" id="PTHR14949:SF25">
    <property type="entry name" value="CRYPTIC FAMILY PROTEIN 1B-RELATED"/>
    <property type="match status" value="1"/>
</dbReference>
<dbReference type="GO" id="GO:0001568">
    <property type="term" value="P:blood vessel development"/>
    <property type="evidence" value="ECO:0007669"/>
    <property type="project" value="TreeGrafter"/>
</dbReference>
<evidence type="ECO:0000256" key="2">
    <source>
        <dbReference type="ARBA" id="ARBA00022536"/>
    </source>
</evidence>
<dbReference type="OrthoDB" id="9893603at2759"/>
<evidence type="ECO:0000259" key="9">
    <source>
        <dbReference type="PROSITE" id="PS50026"/>
    </source>
</evidence>
<dbReference type="InterPro" id="IPR019011">
    <property type="entry name" value="Cryptic/Cripto_CFC-dom"/>
</dbReference>
<comment type="similarity">
    <text evidence="1">Belongs to the EGF-CFC (Cripto-1/FRL1/Cryptic) family.</text>
</comment>
<feature type="chain" id="PRO_5014335871" description="EGF-like domain-containing protein" evidence="8">
    <location>
        <begin position="26"/>
        <end position="234"/>
    </location>
</feature>
<dbReference type="RefSeq" id="XP_011946369.1">
    <property type="nucleotide sequence ID" value="XM_012090979.1"/>
</dbReference>
<feature type="domain" description="EGF-like" evidence="9">
    <location>
        <begin position="86"/>
        <end position="115"/>
    </location>
</feature>
<dbReference type="GO" id="GO:0038100">
    <property type="term" value="F:nodal binding"/>
    <property type="evidence" value="ECO:0007669"/>
    <property type="project" value="TreeGrafter"/>
</dbReference>
<dbReference type="CTD" id="55997"/>
<dbReference type="RefSeq" id="XP_011946371.1">
    <property type="nucleotide sequence ID" value="XM_012090981.1"/>
</dbReference>
<accession>A0A2K5KJH8</accession>
<dbReference type="GO" id="GO:0005576">
    <property type="term" value="C:extracellular region"/>
    <property type="evidence" value="ECO:0007669"/>
    <property type="project" value="TreeGrafter"/>
</dbReference>
<evidence type="ECO:0000313" key="11">
    <source>
        <dbReference type="Proteomes" id="UP000233060"/>
    </source>
</evidence>
<reference evidence="10" key="1">
    <citation type="submission" date="2025-08" db="UniProtKB">
        <authorList>
            <consortium name="Ensembl"/>
        </authorList>
    </citation>
    <scope>IDENTIFICATION</scope>
</reference>
<dbReference type="PANTHER" id="PTHR14949">
    <property type="entry name" value="EGF-LIKE-DOMAIN, MULTIPLE 7, 8"/>
    <property type="match status" value="1"/>
</dbReference>
<dbReference type="GO" id="GO:0070697">
    <property type="term" value="F:activin receptor binding"/>
    <property type="evidence" value="ECO:0007669"/>
    <property type="project" value="TreeGrafter"/>
</dbReference>
<dbReference type="STRING" id="9531.ENSCATP00000000853"/>
<evidence type="ECO:0000256" key="5">
    <source>
        <dbReference type="ARBA" id="ARBA00023180"/>
    </source>
</evidence>
<dbReference type="GeneID" id="105600120"/>
<dbReference type="GO" id="GO:0038092">
    <property type="term" value="P:nodal signaling pathway"/>
    <property type="evidence" value="ECO:0007669"/>
    <property type="project" value="TreeGrafter"/>
</dbReference>
<dbReference type="OMA" id="PGSCDPK"/>
<evidence type="ECO:0000256" key="3">
    <source>
        <dbReference type="ARBA" id="ARBA00022729"/>
    </source>
</evidence>
<feature type="signal peptide" evidence="8">
    <location>
        <begin position="1"/>
        <end position="25"/>
    </location>
</feature>
<evidence type="ECO:0000256" key="1">
    <source>
        <dbReference type="ARBA" id="ARBA00007384"/>
    </source>
</evidence>
<dbReference type="KEGG" id="caty:105600120"/>
<dbReference type="SUPFAM" id="SSF57196">
    <property type="entry name" value="EGF/Laminin"/>
    <property type="match status" value="2"/>
</dbReference>
<evidence type="ECO:0000256" key="6">
    <source>
        <dbReference type="PROSITE-ProRule" id="PRU00076"/>
    </source>
</evidence>